<dbReference type="PROSITE" id="PS51707">
    <property type="entry name" value="CYTH"/>
    <property type="match status" value="1"/>
</dbReference>
<dbReference type="RefSeq" id="WP_048094512.1">
    <property type="nucleotide sequence ID" value="NZ_CP011267.1"/>
</dbReference>
<dbReference type="GO" id="GO:0004016">
    <property type="term" value="F:adenylate cyclase activity"/>
    <property type="evidence" value="ECO:0007669"/>
    <property type="project" value="UniProtKB-EC"/>
</dbReference>
<dbReference type="SUPFAM" id="SSF55154">
    <property type="entry name" value="CYTH-like phosphatases"/>
    <property type="match status" value="1"/>
</dbReference>
<dbReference type="NCBIfam" id="TIGR00318">
    <property type="entry name" value="cyaB"/>
    <property type="match status" value="1"/>
</dbReference>
<dbReference type="InterPro" id="IPR008173">
    <property type="entry name" value="Adenylyl_cyclase_CyaB"/>
</dbReference>
<keyword evidence="3" id="KW-1185">Reference proteome</keyword>
<dbReference type="EC" id="4.6.1.1" evidence="2"/>
<dbReference type="EMBL" id="CP011267">
    <property type="protein sequence ID" value="AKG92173.1"/>
    <property type="molecule type" value="Genomic_DNA"/>
</dbReference>
<organism evidence="2 3">
    <name type="scientific">Geoglobus ahangari</name>
    <dbReference type="NCBI Taxonomy" id="113653"/>
    <lineage>
        <taxon>Archaea</taxon>
        <taxon>Methanobacteriati</taxon>
        <taxon>Methanobacteriota</taxon>
        <taxon>Archaeoglobi</taxon>
        <taxon>Archaeoglobales</taxon>
        <taxon>Archaeoglobaceae</taxon>
        <taxon>Geoglobus</taxon>
    </lineage>
</organism>
<accession>A0A0F7IH09</accession>
<sequence>MEVEVKFAVENPDEIERIVEEMAEFVIDKEEYDLYFNHPCRDFAETDEALRVRRDVEGVTLTYKGRKVDPETKTREEIKVRLDDFDRMVAILGKLGFRVAGEVRKRRKIYRDGSIVICIDRLEGIGSFVELEIESDDVEGAKERLFEYAEKLGLSREKSIRTSYLEMVLNVADSDGKG</sequence>
<name>A0A0F7IH09_9EURY</name>
<dbReference type="Proteomes" id="UP000034723">
    <property type="component" value="Chromosome"/>
</dbReference>
<dbReference type="PANTHER" id="PTHR21028:SF2">
    <property type="entry name" value="CYTH DOMAIN-CONTAINING PROTEIN"/>
    <property type="match status" value="1"/>
</dbReference>
<feature type="domain" description="CYTH" evidence="1">
    <location>
        <begin position="1"/>
        <end position="170"/>
    </location>
</feature>
<dbReference type="Gene3D" id="2.40.320.10">
    <property type="entry name" value="Hypothetical Protein Pfu-838710-001"/>
    <property type="match status" value="1"/>
</dbReference>
<keyword evidence="2" id="KW-0456">Lyase</keyword>
<dbReference type="InterPro" id="IPR033469">
    <property type="entry name" value="CYTH-like_dom_sf"/>
</dbReference>
<dbReference type="OrthoDB" id="46040at2157"/>
<dbReference type="Pfam" id="PF01928">
    <property type="entry name" value="CYTH"/>
    <property type="match status" value="1"/>
</dbReference>
<dbReference type="CDD" id="cd07890">
    <property type="entry name" value="CYTH-like_AC_IV-like"/>
    <property type="match status" value="1"/>
</dbReference>
<dbReference type="KEGG" id="gah:GAH_00478"/>
<dbReference type="SMART" id="SM01118">
    <property type="entry name" value="CYTH"/>
    <property type="match status" value="1"/>
</dbReference>
<dbReference type="GeneID" id="24803059"/>
<dbReference type="PANTHER" id="PTHR21028">
    <property type="entry name" value="SI:CH211-156B7.4"/>
    <property type="match status" value="1"/>
</dbReference>
<protein>
    <submittedName>
        <fullName evidence="2">Adenylyl cyclase CyaB, putative</fullName>
        <ecNumber evidence="2">4.6.1.1</ecNumber>
    </submittedName>
</protein>
<dbReference type="AlphaFoldDB" id="A0A0F7IH09"/>
<dbReference type="InParanoid" id="A0A0F7IH09"/>
<dbReference type="HOGENOM" id="CLU_105244_2_0_2"/>
<reference evidence="2 3" key="1">
    <citation type="submission" date="2015-04" db="EMBL/GenBank/DDBJ databases">
        <title>The complete genome sequence of the hyperthermophilic, obligate iron-reducing archaeon Geoglobus ahangari strain 234T.</title>
        <authorList>
            <person name="Manzella M.P."/>
            <person name="Holmes D.E."/>
            <person name="Rocheleau J.M."/>
            <person name="Chung A."/>
            <person name="Reguera G."/>
            <person name="Kashefi K."/>
        </authorList>
    </citation>
    <scope>NUCLEOTIDE SEQUENCE [LARGE SCALE GENOMIC DNA]</scope>
    <source>
        <strain evidence="2 3">234</strain>
    </source>
</reference>
<proteinExistence type="predicted"/>
<gene>
    <name evidence="2" type="ORF">GAH_00478</name>
</gene>
<dbReference type="InterPro" id="IPR023577">
    <property type="entry name" value="CYTH_domain"/>
</dbReference>
<evidence type="ECO:0000259" key="1">
    <source>
        <dbReference type="PROSITE" id="PS51707"/>
    </source>
</evidence>
<evidence type="ECO:0000313" key="3">
    <source>
        <dbReference type="Proteomes" id="UP000034723"/>
    </source>
</evidence>
<evidence type="ECO:0000313" key="2">
    <source>
        <dbReference type="EMBL" id="AKG92173.1"/>
    </source>
</evidence>
<dbReference type="STRING" id="113653.GAH_00478"/>
<dbReference type="PATRIC" id="fig|113653.22.peg.479"/>